<proteinExistence type="predicted"/>
<dbReference type="SUPFAM" id="SSF55729">
    <property type="entry name" value="Acyl-CoA N-acyltransferases (Nat)"/>
    <property type="match status" value="1"/>
</dbReference>
<evidence type="ECO:0000313" key="3">
    <source>
        <dbReference type="Proteomes" id="UP000610746"/>
    </source>
</evidence>
<evidence type="ECO:0000313" key="2">
    <source>
        <dbReference type="EMBL" id="NRS92202.1"/>
    </source>
</evidence>
<dbReference type="Pfam" id="PF00583">
    <property type="entry name" value="Acetyltransf_1"/>
    <property type="match status" value="1"/>
</dbReference>
<dbReference type="GO" id="GO:0016747">
    <property type="term" value="F:acyltransferase activity, transferring groups other than amino-acyl groups"/>
    <property type="evidence" value="ECO:0007669"/>
    <property type="project" value="InterPro"/>
</dbReference>
<feature type="domain" description="N-acetyltransferase" evidence="1">
    <location>
        <begin position="5"/>
        <end position="144"/>
    </location>
</feature>
<reference evidence="2" key="1">
    <citation type="submission" date="2020-05" db="EMBL/GenBank/DDBJ databases">
        <title>Genomic Encyclopedia of Type Strains, Phase IV (KMG-V): Genome sequencing to study the core and pangenomes of soil and plant-associated prokaryotes.</title>
        <authorList>
            <person name="Whitman W."/>
        </authorList>
    </citation>
    <scope>NUCLEOTIDE SEQUENCE</scope>
    <source>
        <strain evidence="2">16F</strain>
    </source>
</reference>
<dbReference type="AlphaFoldDB" id="A0A8J8G930"/>
<accession>A0A8J8G930</accession>
<evidence type="ECO:0000259" key="1">
    <source>
        <dbReference type="PROSITE" id="PS51186"/>
    </source>
</evidence>
<organism evidence="2 3">
    <name type="scientific">Frigoriflavimonas asaccharolytica</name>
    <dbReference type="NCBI Taxonomy" id="2735899"/>
    <lineage>
        <taxon>Bacteria</taxon>
        <taxon>Pseudomonadati</taxon>
        <taxon>Bacteroidota</taxon>
        <taxon>Flavobacteriia</taxon>
        <taxon>Flavobacteriales</taxon>
        <taxon>Weeksellaceae</taxon>
        <taxon>Frigoriflavimonas</taxon>
    </lineage>
</organism>
<dbReference type="InterPro" id="IPR000182">
    <property type="entry name" value="GNAT_dom"/>
</dbReference>
<name>A0A8J8G930_9FLAO</name>
<dbReference type="RefSeq" id="WP_173778816.1">
    <property type="nucleotide sequence ID" value="NZ_JABSNO010000007.1"/>
</dbReference>
<dbReference type="CDD" id="cd04301">
    <property type="entry name" value="NAT_SF"/>
    <property type="match status" value="1"/>
</dbReference>
<gene>
    <name evidence="2" type="ORF">HNQ03_001270</name>
</gene>
<dbReference type="EMBL" id="JABSNO010000007">
    <property type="protein sequence ID" value="NRS92202.1"/>
    <property type="molecule type" value="Genomic_DNA"/>
</dbReference>
<keyword evidence="3" id="KW-1185">Reference proteome</keyword>
<protein>
    <recommendedName>
        <fullName evidence="1">N-acetyltransferase domain-containing protein</fullName>
    </recommendedName>
</protein>
<comment type="caution">
    <text evidence="2">The sequence shown here is derived from an EMBL/GenBank/DDBJ whole genome shotgun (WGS) entry which is preliminary data.</text>
</comment>
<sequence>MNSKITIKVIDQSYLKQISTLGQQLNPQLTLEQTEAYFLEMFEFRNYTCFGLFLEEKLVGISSAWTTVRLYSGKQLEVDNVIIDNAQQSKGLGKKFFEFIENWARERNYKTIELNTYVQNAKSHKFYFNLGYNILGFHFLKKLK</sequence>
<dbReference type="Proteomes" id="UP000610746">
    <property type="component" value="Unassembled WGS sequence"/>
</dbReference>
<dbReference type="PROSITE" id="PS51186">
    <property type="entry name" value="GNAT"/>
    <property type="match status" value="1"/>
</dbReference>
<dbReference type="InterPro" id="IPR016181">
    <property type="entry name" value="Acyl_CoA_acyltransferase"/>
</dbReference>
<dbReference type="Gene3D" id="3.40.630.30">
    <property type="match status" value="1"/>
</dbReference>